<protein>
    <submittedName>
        <fullName evidence="1">Uncharacterized protein</fullName>
    </submittedName>
</protein>
<proteinExistence type="predicted"/>
<comment type="caution">
    <text evidence="1">The sequence shown here is derived from an EMBL/GenBank/DDBJ whole genome shotgun (WGS) entry which is preliminary data.</text>
</comment>
<sequence>MAEAPTNSSPFSDGDGGQYIVVLVPASLRGGNLTGAVEVTARPPSPPPPAAAGGYGAAHRAEAPPLTDDAAPEAFVAVGGTSGLLARASARTRVAVRFGRDLLARAAAGMGAGGADLPAPATDEKAGRGSWLEGAATAVPNAAATGTNVAGVAAAAIAAALAATSSPAGAMAAGSAAATQAHLPLGDPAGRPAPEEGPSPEPEAAPAVQSAVEADCGSVDVADAPGTGMAAGAMSEDAAADGTEAALGPGRAISTSPVTPAAVDLVVTPGIGVALTRRQESDLSRMNARRWAASQARTGSASHGSQGSPRRAGLATRSKSDGAALRTGGTGAPPGGGSRSDGRMAPQTHRLRGGGAGSFRAATSTATTTAPRAGGTGAAVPAPKPRVPRCRRRVSFQASSTGDAGSDERNARK</sequence>
<evidence type="ECO:0000313" key="2">
    <source>
        <dbReference type="Proteomes" id="UP000798662"/>
    </source>
</evidence>
<organism evidence="1 2">
    <name type="scientific">Pyropia yezoensis</name>
    <name type="common">Susabi-nori</name>
    <name type="synonym">Porphyra yezoensis</name>
    <dbReference type="NCBI Taxonomy" id="2788"/>
    <lineage>
        <taxon>Eukaryota</taxon>
        <taxon>Rhodophyta</taxon>
        <taxon>Bangiophyceae</taxon>
        <taxon>Bangiales</taxon>
        <taxon>Bangiaceae</taxon>
        <taxon>Pyropia</taxon>
    </lineage>
</organism>
<dbReference type="Proteomes" id="UP000798662">
    <property type="component" value="Chromosome 3"/>
</dbReference>
<dbReference type="EMBL" id="CM020620">
    <property type="protein sequence ID" value="KAK1867276.1"/>
    <property type="molecule type" value="Genomic_DNA"/>
</dbReference>
<keyword evidence="2" id="KW-1185">Reference proteome</keyword>
<name>A0ACC3CBX5_PYRYE</name>
<reference evidence="1" key="1">
    <citation type="submission" date="2019-11" db="EMBL/GenBank/DDBJ databases">
        <title>Nori genome reveals adaptations in red seaweeds to the harsh intertidal environment.</title>
        <authorList>
            <person name="Wang D."/>
            <person name="Mao Y."/>
        </authorList>
    </citation>
    <scope>NUCLEOTIDE SEQUENCE</scope>
    <source>
        <tissue evidence="1">Gametophyte</tissue>
    </source>
</reference>
<gene>
    <name evidence="1" type="ORF">I4F81_009783</name>
</gene>
<evidence type="ECO:0000313" key="1">
    <source>
        <dbReference type="EMBL" id="KAK1867276.1"/>
    </source>
</evidence>
<accession>A0ACC3CBX5</accession>